<proteinExistence type="predicted"/>
<evidence type="ECO:0000313" key="2">
    <source>
        <dbReference type="EMBL" id="QEN06084.1"/>
    </source>
</evidence>
<reference evidence="2 3" key="2">
    <citation type="submission" date="2019-09" db="EMBL/GenBank/DDBJ databases">
        <title>Complete Genome Sequence and Methylome Analysis of free living Spirochaetas.</title>
        <authorList>
            <person name="Leshcheva N."/>
            <person name="Mikheeva N."/>
        </authorList>
    </citation>
    <scope>NUCLEOTIDE SEQUENCE [LARGE SCALE GENOMIC DNA]</scope>
    <source>
        <strain evidence="2 3">P</strain>
    </source>
</reference>
<feature type="compositionally biased region" description="Low complexity" evidence="1">
    <location>
        <begin position="526"/>
        <end position="546"/>
    </location>
</feature>
<accession>A0A5C1QHR1</accession>
<evidence type="ECO:0000256" key="1">
    <source>
        <dbReference type="SAM" id="MobiDB-lite"/>
    </source>
</evidence>
<dbReference type="RefSeq" id="WP_149569318.1">
    <property type="nucleotide sequence ID" value="NZ_CP035807.1"/>
</dbReference>
<organism evidence="2 3">
    <name type="scientific">Thiospirochaeta perfilievii</name>
    <dbReference type="NCBI Taxonomy" id="252967"/>
    <lineage>
        <taxon>Bacteria</taxon>
        <taxon>Pseudomonadati</taxon>
        <taxon>Spirochaetota</taxon>
        <taxon>Spirochaetia</taxon>
        <taxon>Spirochaetales</taxon>
        <taxon>Spirochaetaceae</taxon>
        <taxon>Thiospirochaeta</taxon>
    </lineage>
</organism>
<dbReference type="AlphaFoldDB" id="A0A5C1QHR1"/>
<feature type="region of interest" description="Disordered" evidence="1">
    <location>
        <begin position="513"/>
        <end position="561"/>
    </location>
</feature>
<reference evidence="2 3" key="1">
    <citation type="submission" date="2019-02" db="EMBL/GenBank/DDBJ databases">
        <authorList>
            <person name="Fomenkov A."/>
            <person name="Dubinina G."/>
            <person name="Grabovich M."/>
            <person name="Vincze T."/>
            <person name="Roberts R.J."/>
        </authorList>
    </citation>
    <scope>NUCLEOTIDE SEQUENCE [LARGE SCALE GENOMIC DNA]</scope>
    <source>
        <strain evidence="2 3">P</strain>
    </source>
</reference>
<dbReference type="OrthoDB" id="366939at2"/>
<dbReference type="Proteomes" id="UP000323824">
    <property type="component" value="Chromosome"/>
</dbReference>
<evidence type="ECO:0000313" key="3">
    <source>
        <dbReference type="Proteomes" id="UP000323824"/>
    </source>
</evidence>
<dbReference type="EMBL" id="CP035807">
    <property type="protein sequence ID" value="QEN06084.1"/>
    <property type="molecule type" value="Genomic_DNA"/>
</dbReference>
<protein>
    <submittedName>
        <fullName evidence="2">Uncharacterized protein</fullName>
    </submittedName>
</protein>
<sequence>MADEPLELEDSEIVLNPIPDYINKDRKERESFLSQVGNFSTEERELFNLLCDNWEHEIGYAKFVTKINKKHPIDEKFLDSLMKKLRSSSCGILLTKFVRGERGVDKIILTNVDSHFFYYYFINNEFQKNLEEVSNDFIDESNFEKYDINTSSFTPLELPINQLNKGFIRREQNRNSVFQIKLEGYKAFYVTSESLQDLLKISIRKIKYYFKSDNFIAFIAKILNSSISKVRTIIANFDISTWKTFSFEILKNKKLINSKFKNMSSSFFKAVSILYHYSNSELKQKDKELEDEKKLKATLKEISEKVRANEFKPLTQESFNSLFEVYDKSAPEIKAKFYELYVDNKTKTGLTEVVFVGQYYIHQDNLYKVFLDQVALATAELNEYYIGEFRKCLLSNSSDASLLEGYPFEASISDKLQSDYPIIYDLFNRKGILAESIIHFSKKRSHSQGKMHNLLAMYFIEGSSELKSFSRIFNLDVTNLFEKAYDILPIVKRFFIIIFGQYNKYVERFTGHKKSKKGSNKKGRTKSSSYSSYSNSNDYSNINDYSPRSKTKEKDTKSSYKQKKVYNKEQIDDAWNNLGSELTKKRELKVLFFLYLLS</sequence>
<feature type="compositionally biased region" description="Basic residues" evidence="1">
    <location>
        <begin position="513"/>
        <end position="525"/>
    </location>
</feature>
<gene>
    <name evidence="2" type="ORF">EW093_15795</name>
</gene>
<keyword evidence="3" id="KW-1185">Reference proteome</keyword>
<dbReference type="KEGG" id="sper:EW093_15795"/>
<name>A0A5C1QHR1_9SPIO</name>